<keyword evidence="7" id="KW-1185">Reference proteome</keyword>
<dbReference type="OrthoDB" id="186786at2759"/>
<sequence length="388" mass="46042">MPAVMAAGPIICGAWYFTILAGFYILYCPVMYLMFINHHLYRKIVDLLFALWELYPVALFQWCYGTKLHHYGDYVNPNETTIIVMNHRTRVDWNYVWIALYHATQATYPECTCKEPVIMEDANYFDTVAGGKSRIKIVLKDEIKSVPGMGWIMQLNFFLYVKRNWQEDQVNMSQYVEYYKKLRYRQRVVLFPEGTDLSEDNKRRSEKYALTKQLPVYDYVLHPRTTGWSTLCSSLRPAGLVSVYDVTVAYDTPAQTELDLLRGKIPRHVYFYFKRYAIEELPSEEEALRTWLMNRWTEKNACLQTFHTDGVISDMTTNRPVAERIPRSLTAAKIGFIFWSIIDIFFFYCLCFSIMFRFWVLYHTLLFILVTKYCDGFQKIQYRLLNRL</sequence>
<evidence type="ECO:0000256" key="4">
    <source>
        <dbReference type="SAM" id="Phobius"/>
    </source>
</evidence>
<reference evidence="6" key="1">
    <citation type="submission" date="2021-02" db="EMBL/GenBank/DDBJ databases">
        <authorList>
            <person name="Steward A R."/>
        </authorList>
    </citation>
    <scope>NUCLEOTIDE SEQUENCE</scope>
</reference>
<feature type="transmembrane region" description="Helical" evidence="4">
    <location>
        <begin position="14"/>
        <end position="35"/>
    </location>
</feature>
<keyword evidence="2" id="KW-0808">Transferase</keyword>
<dbReference type="AlphaFoldDB" id="A0A821S2Q6"/>
<feature type="transmembrane region" description="Helical" evidence="4">
    <location>
        <begin position="334"/>
        <end position="360"/>
    </location>
</feature>
<keyword evidence="4" id="KW-1133">Transmembrane helix</keyword>
<name>A0A821S2Q6_9NEOP</name>
<dbReference type="CDD" id="cd07990">
    <property type="entry name" value="LPLAT_LCLAT1-like"/>
    <property type="match status" value="1"/>
</dbReference>
<accession>A0A821S2Q6</accession>
<evidence type="ECO:0000256" key="1">
    <source>
        <dbReference type="ARBA" id="ARBA00008655"/>
    </source>
</evidence>
<evidence type="ECO:0000313" key="6">
    <source>
        <dbReference type="EMBL" id="CAF4851601.1"/>
    </source>
</evidence>
<dbReference type="PANTHER" id="PTHR10983">
    <property type="entry name" value="1-ACYLGLYCEROL-3-PHOSPHATE ACYLTRANSFERASE-RELATED"/>
    <property type="match status" value="1"/>
</dbReference>
<comment type="caution">
    <text evidence="6">The sequence shown here is derived from an EMBL/GenBank/DDBJ whole genome shotgun (WGS) entry which is preliminary data.</text>
</comment>
<comment type="similarity">
    <text evidence="1">Belongs to the 1-acyl-sn-glycerol-3-phosphate acyltransferase family.</text>
</comment>
<dbReference type="EMBL" id="CAJOBZ010000016">
    <property type="protein sequence ID" value="CAF4851601.1"/>
    <property type="molecule type" value="Genomic_DNA"/>
</dbReference>
<dbReference type="SMART" id="SM00563">
    <property type="entry name" value="PlsC"/>
    <property type="match status" value="1"/>
</dbReference>
<evidence type="ECO:0000256" key="2">
    <source>
        <dbReference type="ARBA" id="ARBA00022679"/>
    </source>
</evidence>
<dbReference type="GO" id="GO:0016746">
    <property type="term" value="F:acyltransferase activity"/>
    <property type="evidence" value="ECO:0007669"/>
    <property type="project" value="UniProtKB-KW"/>
</dbReference>
<dbReference type="InterPro" id="IPR002123">
    <property type="entry name" value="Plipid/glycerol_acylTrfase"/>
</dbReference>
<keyword evidence="3" id="KW-0012">Acyltransferase</keyword>
<dbReference type="Proteomes" id="UP000663880">
    <property type="component" value="Unassembled WGS sequence"/>
</dbReference>
<dbReference type="Pfam" id="PF01553">
    <property type="entry name" value="Acyltransferase"/>
    <property type="match status" value="1"/>
</dbReference>
<proteinExistence type="inferred from homology"/>
<dbReference type="Pfam" id="PF16076">
    <property type="entry name" value="Acyltransf_C"/>
    <property type="match status" value="1"/>
</dbReference>
<feature type="domain" description="Phospholipid/glycerol acyltransferase" evidence="5">
    <location>
        <begin position="81"/>
        <end position="229"/>
    </location>
</feature>
<evidence type="ECO:0000259" key="5">
    <source>
        <dbReference type="SMART" id="SM00563"/>
    </source>
</evidence>
<protein>
    <recommendedName>
        <fullName evidence="5">Phospholipid/glycerol acyltransferase domain-containing protein</fullName>
    </recommendedName>
</protein>
<evidence type="ECO:0000256" key="3">
    <source>
        <dbReference type="ARBA" id="ARBA00023315"/>
    </source>
</evidence>
<keyword evidence="4" id="KW-0472">Membrane</keyword>
<dbReference type="InterPro" id="IPR032098">
    <property type="entry name" value="Acyltransf_C"/>
</dbReference>
<organism evidence="6 7">
    <name type="scientific">Pieris macdunnoughi</name>
    <dbReference type="NCBI Taxonomy" id="345717"/>
    <lineage>
        <taxon>Eukaryota</taxon>
        <taxon>Metazoa</taxon>
        <taxon>Ecdysozoa</taxon>
        <taxon>Arthropoda</taxon>
        <taxon>Hexapoda</taxon>
        <taxon>Insecta</taxon>
        <taxon>Pterygota</taxon>
        <taxon>Neoptera</taxon>
        <taxon>Endopterygota</taxon>
        <taxon>Lepidoptera</taxon>
        <taxon>Glossata</taxon>
        <taxon>Ditrysia</taxon>
        <taxon>Papilionoidea</taxon>
        <taxon>Pieridae</taxon>
        <taxon>Pierinae</taxon>
        <taxon>Pieris</taxon>
    </lineage>
</organism>
<dbReference type="GO" id="GO:0036149">
    <property type="term" value="P:phosphatidylinositol acyl-chain remodeling"/>
    <property type="evidence" value="ECO:0007669"/>
    <property type="project" value="TreeGrafter"/>
</dbReference>
<dbReference type="GO" id="GO:0005783">
    <property type="term" value="C:endoplasmic reticulum"/>
    <property type="evidence" value="ECO:0007669"/>
    <property type="project" value="TreeGrafter"/>
</dbReference>
<dbReference type="PANTHER" id="PTHR10983:SF16">
    <property type="entry name" value="LYSOCARDIOLIPIN ACYLTRANSFERASE 1"/>
    <property type="match status" value="1"/>
</dbReference>
<keyword evidence="4" id="KW-0812">Transmembrane</keyword>
<evidence type="ECO:0000313" key="7">
    <source>
        <dbReference type="Proteomes" id="UP000663880"/>
    </source>
</evidence>
<gene>
    <name evidence="6" type="ORF">PMACD_LOCUS7110</name>
</gene>